<feature type="non-terminal residue" evidence="2">
    <location>
        <position position="118"/>
    </location>
</feature>
<sequence length="118" mass="12978">QFLLPNVLQVNIPDCSKNGLHKSLAAVIGFYESAITSCDSSAVFSIISPTKLGANLSACIAIAILSVFYRIDSATGAVLFATPSGFSHISKSLLRRWLQFIQRYIRDCYPSRSFMQQL</sequence>
<organism evidence="2">
    <name type="scientific">Spongospora subterranea</name>
    <dbReference type="NCBI Taxonomy" id="70186"/>
    <lineage>
        <taxon>Eukaryota</taxon>
        <taxon>Sar</taxon>
        <taxon>Rhizaria</taxon>
        <taxon>Endomyxa</taxon>
        <taxon>Phytomyxea</taxon>
        <taxon>Plasmodiophorida</taxon>
        <taxon>Plasmodiophoridae</taxon>
        <taxon>Spongospora</taxon>
    </lineage>
</organism>
<reference evidence="2" key="1">
    <citation type="submission" date="2015-04" db="EMBL/GenBank/DDBJ databases">
        <title>The genome sequence of the plant pathogenic Rhizarian Plasmodiophora brassicae reveals insights in its biotrophic life cycle and the origin of chitin synthesis.</title>
        <authorList>
            <person name="Schwelm A."/>
            <person name="Fogelqvist J."/>
            <person name="Knaust A."/>
            <person name="Julke S."/>
            <person name="Lilja T."/>
            <person name="Dhandapani V."/>
            <person name="Bonilla-Rosso G."/>
            <person name="Karlsson M."/>
            <person name="Shevchenko A."/>
            <person name="Choi S.R."/>
            <person name="Kim H.G."/>
            <person name="Park J.Y."/>
            <person name="Lim Y.P."/>
            <person name="Ludwig-Muller J."/>
            <person name="Dixelius C."/>
        </authorList>
    </citation>
    <scope>NUCLEOTIDE SEQUENCE</scope>
    <source>
        <tissue evidence="2">Potato root galls</tissue>
    </source>
</reference>
<dbReference type="EMBL" id="HACM01011319">
    <property type="protein sequence ID" value="CRZ11761.1"/>
    <property type="molecule type" value="Transcribed_RNA"/>
</dbReference>
<feature type="non-terminal residue" evidence="2">
    <location>
        <position position="1"/>
    </location>
</feature>
<dbReference type="Pfam" id="PF04179">
    <property type="entry name" value="Init_tRNA_PT"/>
    <property type="match status" value="1"/>
</dbReference>
<name>A0A0H5RDD7_9EUKA</name>
<evidence type="ECO:0000259" key="1">
    <source>
        <dbReference type="Pfam" id="PF04179"/>
    </source>
</evidence>
<protein>
    <recommendedName>
        <fullName evidence="1">Rit1 DUSP-like domain-containing protein</fullName>
    </recommendedName>
</protein>
<evidence type="ECO:0000313" key="2">
    <source>
        <dbReference type="EMBL" id="CRZ11761.1"/>
    </source>
</evidence>
<dbReference type="InterPro" id="IPR033421">
    <property type="entry name" value="Rit1_DUSP-like"/>
</dbReference>
<dbReference type="AlphaFoldDB" id="A0A0H5RDD7"/>
<accession>A0A0H5RDD7</accession>
<feature type="domain" description="Rit1 DUSP-like" evidence="1">
    <location>
        <begin position="16"/>
        <end position="117"/>
    </location>
</feature>
<proteinExistence type="predicted"/>